<dbReference type="Gene3D" id="3.30.497.10">
    <property type="entry name" value="Antithrombin, subunit I, domain 2"/>
    <property type="match status" value="1"/>
</dbReference>
<sequence length="360" mass="37423">MSERWAATCDGTSTVMAGPGAWPLLALLATAATGPGRDELATAVGLDAAAAAGAGAELLALLDDADAVRCALGLWTRRDLDLDPSWSPPAGTRGTLTGEPADDQRRLDAWAAEKTDGLIQEIPTRVTRDTRLVLASALTARTAWADPFDGDTVLSRTTHDLRALVAGTPNGPVTMACVAGVEDIDVHLVQGDQPPGQVLAAAFGTLEGRHPVTNADDLPEGTTGPGVTVWFEEAWSPRASLRLTLPAFTVTASHDLLDLPDVFGLDTVTDQTRGHFPGIGAFPLAIGQAGQNALARFDAEGFEAAAVTSFGMLAGSAPPTETYRARRVAVTFEAPFGFLAVHRPSGLVLTTGWVDRSAAA</sequence>
<keyword evidence="5" id="KW-1185">Reference proteome</keyword>
<dbReference type="InterPro" id="IPR042185">
    <property type="entry name" value="Serpin_sf_2"/>
</dbReference>
<dbReference type="GO" id="GO:0005615">
    <property type="term" value="C:extracellular space"/>
    <property type="evidence" value="ECO:0007669"/>
    <property type="project" value="InterPro"/>
</dbReference>
<feature type="domain" description="Serpin" evidence="3">
    <location>
        <begin position="1"/>
        <end position="357"/>
    </location>
</feature>
<accession>A0A4R5ADS6</accession>
<evidence type="ECO:0000259" key="3">
    <source>
        <dbReference type="SMART" id="SM00093"/>
    </source>
</evidence>
<proteinExistence type="inferred from homology"/>
<comment type="similarity">
    <text evidence="1">Belongs to the serpin family.</text>
</comment>
<dbReference type="InterPro" id="IPR000215">
    <property type="entry name" value="Serpin_fam"/>
</dbReference>
<dbReference type="InterPro" id="IPR023796">
    <property type="entry name" value="Serpin_dom"/>
</dbReference>
<dbReference type="Gene3D" id="2.30.39.10">
    <property type="entry name" value="Alpha-1-antitrypsin, domain 1"/>
    <property type="match status" value="1"/>
</dbReference>
<dbReference type="InterPro" id="IPR036186">
    <property type="entry name" value="Serpin_sf"/>
</dbReference>
<evidence type="ECO:0000256" key="1">
    <source>
        <dbReference type="RuleBase" id="RU000411"/>
    </source>
</evidence>
<dbReference type="SMART" id="SM00093">
    <property type="entry name" value="SERPIN"/>
    <property type="match status" value="1"/>
</dbReference>
<dbReference type="PANTHER" id="PTHR11461">
    <property type="entry name" value="SERINE PROTEASE INHIBITOR, SERPIN"/>
    <property type="match status" value="1"/>
</dbReference>
<dbReference type="AlphaFoldDB" id="A0A4R5ADS6"/>
<organism evidence="4 5">
    <name type="scientific">Actinomadura darangshiensis</name>
    <dbReference type="NCBI Taxonomy" id="705336"/>
    <lineage>
        <taxon>Bacteria</taxon>
        <taxon>Bacillati</taxon>
        <taxon>Actinomycetota</taxon>
        <taxon>Actinomycetes</taxon>
        <taxon>Streptosporangiales</taxon>
        <taxon>Thermomonosporaceae</taxon>
        <taxon>Actinomadura</taxon>
    </lineage>
</organism>
<reference evidence="4 5" key="1">
    <citation type="submission" date="2019-03" db="EMBL/GenBank/DDBJ databases">
        <title>Draft genome sequences of novel Actinobacteria.</title>
        <authorList>
            <person name="Sahin N."/>
            <person name="Ay H."/>
            <person name="Saygin H."/>
        </authorList>
    </citation>
    <scope>NUCLEOTIDE SEQUENCE [LARGE SCALE GENOMIC DNA]</scope>
    <source>
        <strain evidence="4 5">DSM 45941</strain>
    </source>
</reference>
<protein>
    <submittedName>
        <fullName evidence="4">Proteinase inhibitor I4 serpin</fullName>
    </submittedName>
</protein>
<dbReference type="Proteomes" id="UP000295578">
    <property type="component" value="Unassembled WGS sequence"/>
</dbReference>
<dbReference type="EMBL" id="SMKY01000277">
    <property type="protein sequence ID" value="TDD68032.1"/>
    <property type="molecule type" value="Genomic_DNA"/>
</dbReference>
<dbReference type="PANTHER" id="PTHR11461:SF211">
    <property type="entry name" value="GH10112P-RELATED"/>
    <property type="match status" value="1"/>
</dbReference>
<feature type="region of interest" description="Disordered" evidence="2">
    <location>
        <begin position="83"/>
        <end position="103"/>
    </location>
</feature>
<comment type="caution">
    <text evidence="4">The sequence shown here is derived from an EMBL/GenBank/DDBJ whole genome shotgun (WGS) entry which is preliminary data.</text>
</comment>
<evidence type="ECO:0000313" key="4">
    <source>
        <dbReference type="EMBL" id="TDD68032.1"/>
    </source>
</evidence>
<dbReference type="Pfam" id="PF00079">
    <property type="entry name" value="Serpin"/>
    <property type="match status" value="2"/>
</dbReference>
<dbReference type="GO" id="GO:0004867">
    <property type="term" value="F:serine-type endopeptidase inhibitor activity"/>
    <property type="evidence" value="ECO:0007669"/>
    <property type="project" value="InterPro"/>
</dbReference>
<dbReference type="OrthoDB" id="4847668at2"/>
<evidence type="ECO:0000313" key="5">
    <source>
        <dbReference type="Proteomes" id="UP000295578"/>
    </source>
</evidence>
<dbReference type="InterPro" id="IPR042178">
    <property type="entry name" value="Serpin_sf_1"/>
</dbReference>
<name>A0A4R5ADS6_9ACTN</name>
<dbReference type="SUPFAM" id="SSF56574">
    <property type="entry name" value="Serpins"/>
    <property type="match status" value="1"/>
</dbReference>
<evidence type="ECO:0000256" key="2">
    <source>
        <dbReference type="SAM" id="MobiDB-lite"/>
    </source>
</evidence>
<gene>
    <name evidence="4" type="ORF">E1293_37450</name>
</gene>